<evidence type="ECO:0000256" key="3">
    <source>
        <dbReference type="ARBA" id="ARBA00022448"/>
    </source>
</evidence>
<accession>A0AAW0CLN2</accession>
<reference evidence="12 13" key="1">
    <citation type="submission" date="2024-01" db="EMBL/GenBank/DDBJ databases">
        <title>A draft genome for a cacao thread blight-causing isolate of Paramarasmius palmivorus.</title>
        <authorList>
            <person name="Baruah I.K."/>
            <person name="Bukari Y."/>
            <person name="Amoako-Attah I."/>
            <person name="Meinhardt L.W."/>
            <person name="Bailey B.A."/>
            <person name="Cohen S.P."/>
        </authorList>
    </citation>
    <scope>NUCLEOTIDE SEQUENCE [LARGE SCALE GENOMIC DNA]</scope>
    <source>
        <strain evidence="12 13">GH-12</strain>
    </source>
</reference>
<keyword evidence="6 11" id="KW-1133">Transmembrane helix</keyword>
<dbReference type="PROSITE" id="PS00221">
    <property type="entry name" value="MIP"/>
    <property type="match status" value="1"/>
</dbReference>
<dbReference type="InterPro" id="IPR023271">
    <property type="entry name" value="Aquaporin-like"/>
</dbReference>
<evidence type="ECO:0000256" key="11">
    <source>
        <dbReference type="SAM" id="Phobius"/>
    </source>
</evidence>
<comment type="caution">
    <text evidence="12">The sequence shown here is derived from an EMBL/GenBank/DDBJ whole genome shotgun (WGS) entry which is preliminary data.</text>
</comment>
<name>A0AAW0CLN2_9AGAR</name>
<feature type="transmembrane region" description="Helical" evidence="11">
    <location>
        <begin position="158"/>
        <end position="179"/>
    </location>
</feature>
<dbReference type="FunFam" id="1.20.1080.10:FF:000027">
    <property type="entry name" value="MIP aquaporin"/>
    <property type="match status" value="1"/>
</dbReference>
<dbReference type="PANTHER" id="PTHR43829:SF9">
    <property type="entry name" value="AQUAPORIN-9"/>
    <property type="match status" value="1"/>
</dbReference>
<dbReference type="Proteomes" id="UP001383192">
    <property type="component" value="Unassembled WGS sequence"/>
</dbReference>
<evidence type="ECO:0000256" key="9">
    <source>
        <dbReference type="RuleBase" id="RU000477"/>
    </source>
</evidence>
<keyword evidence="13" id="KW-1185">Reference proteome</keyword>
<comment type="catalytic activity">
    <reaction evidence="8">
        <text>H2O(in) = H2O(out)</text>
        <dbReference type="Rhea" id="RHEA:29667"/>
        <dbReference type="ChEBI" id="CHEBI:15377"/>
    </reaction>
</comment>
<feature type="compositionally biased region" description="Polar residues" evidence="10">
    <location>
        <begin position="1"/>
        <end position="22"/>
    </location>
</feature>
<keyword evidence="7 11" id="KW-0472">Membrane</keyword>
<keyword evidence="3 9" id="KW-0813">Transport</keyword>
<dbReference type="InterPro" id="IPR000425">
    <property type="entry name" value="MIP"/>
</dbReference>
<evidence type="ECO:0000256" key="8">
    <source>
        <dbReference type="ARBA" id="ARBA00034651"/>
    </source>
</evidence>
<evidence type="ECO:0000256" key="5">
    <source>
        <dbReference type="ARBA" id="ARBA00022737"/>
    </source>
</evidence>
<dbReference type="PANTHER" id="PTHR43829">
    <property type="entry name" value="AQUAPORIN OR AQUAGLYCEROPORIN RELATED"/>
    <property type="match status" value="1"/>
</dbReference>
<dbReference type="AlphaFoldDB" id="A0AAW0CLN2"/>
<feature type="transmembrane region" description="Helical" evidence="11">
    <location>
        <begin position="244"/>
        <end position="268"/>
    </location>
</feature>
<dbReference type="GO" id="GO:0015250">
    <property type="term" value="F:water channel activity"/>
    <property type="evidence" value="ECO:0007669"/>
    <property type="project" value="TreeGrafter"/>
</dbReference>
<feature type="transmembrane region" description="Helical" evidence="11">
    <location>
        <begin position="117"/>
        <end position="138"/>
    </location>
</feature>
<dbReference type="Pfam" id="PF00230">
    <property type="entry name" value="MIP"/>
    <property type="match status" value="1"/>
</dbReference>
<sequence length="347" mass="37571">MSNPRISPASSTENVRNGQISSPMKMERPLHRESIPIMQATPVEQNWWWKYRQMIREAAAEFTGVMLLGTSTPSRAFHSRLTVPQVIFGSGVNCQVGLSSNPAVSSSPKGDYLSVSFGWAVGLSIAVWVSAGISGGHVNPAVTLSLAIFRGFPWRKVPIYMISQLLGGIVGAAIVYANYFHAIDVFEGGRGVRTLATAGFFGTFAADYMTNVSCFFSEFLATAILVLVILAVTDKRNSPPPYGLLPLVVFILTLGIAACLGMDTGFAINPARDLGPRILTSMVGYGSAVYSFRNQYWIWCPIMGPFLGAMAGTCFYDILLFNGEESIFNRSGAQTPVILDHEADDVV</sequence>
<dbReference type="NCBIfam" id="TIGR00861">
    <property type="entry name" value="MIP"/>
    <property type="match status" value="1"/>
</dbReference>
<evidence type="ECO:0000256" key="1">
    <source>
        <dbReference type="ARBA" id="ARBA00004141"/>
    </source>
</evidence>
<dbReference type="InterPro" id="IPR050363">
    <property type="entry name" value="MIP/Aquaporin"/>
</dbReference>
<evidence type="ECO:0008006" key="14">
    <source>
        <dbReference type="Google" id="ProtNLM"/>
    </source>
</evidence>
<evidence type="ECO:0000313" key="12">
    <source>
        <dbReference type="EMBL" id="KAK7039211.1"/>
    </source>
</evidence>
<protein>
    <recommendedName>
        <fullName evidence="14">Aquaporin</fullName>
    </recommendedName>
</protein>
<proteinExistence type="inferred from homology"/>
<evidence type="ECO:0000256" key="4">
    <source>
        <dbReference type="ARBA" id="ARBA00022692"/>
    </source>
</evidence>
<organism evidence="12 13">
    <name type="scientific">Paramarasmius palmivorus</name>
    <dbReference type="NCBI Taxonomy" id="297713"/>
    <lineage>
        <taxon>Eukaryota</taxon>
        <taxon>Fungi</taxon>
        <taxon>Dikarya</taxon>
        <taxon>Basidiomycota</taxon>
        <taxon>Agaricomycotina</taxon>
        <taxon>Agaricomycetes</taxon>
        <taxon>Agaricomycetidae</taxon>
        <taxon>Agaricales</taxon>
        <taxon>Marasmiineae</taxon>
        <taxon>Marasmiaceae</taxon>
        <taxon>Paramarasmius</taxon>
    </lineage>
</organism>
<comment type="similarity">
    <text evidence="2 9">Belongs to the MIP/aquaporin (TC 1.A.8) family.</text>
</comment>
<comment type="subcellular location">
    <subcellularLocation>
        <location evidence="1">Membrane</location>
        <topology evidence="1">Multi-pass membrane protein</topology>
    </subcellularLocation>
</comment>
<dbReference type="GO" id="GO:0015254">
    <property type="term" value="F:glycerol channel activity"/>
    <property type="evidence" value="ECO:0007669"/>
    <property type="project" value="TreeGrafter"/>
</dbReference>
<feature type="region of interest" description="Disordered" evidence="10">
    <location>
        <begin position="1"/>
        <end position="26"/>
    </location>
</feature>
<keyword evidence="5" id="KW-0677">Repeat</keyword>
<evidence type="ECO:0000256" key="2">
    <source>
        <dbReference type="ARBA" id="ARBA00006175"/>
    </source>
</evidence>
<dbReference type="GO" id="GO:0005886">
    <property type="term" value="C:plasma membrane"/>
    <property type="evidence" value="ECO:0007669"/>
    <property type="project" value="TreeGrafter"/>
</dbReference>
<dbReference type="EMBL" id="JAYKXP010000039">
    <property type="protein sequence ID" value="KAK7039211.1"/>
    <property type="molecule type" value="Genomic_DNA"/>
</dbReference>
<dbReference type="Gene3D" id="1.20.1080.10">
    <property type="entry name" value="Glycerol uptake facilitator protein"/>
    <property type="match status" value="1"/>
</dbReference>
<dbReference type="InterPro" id="IPR022357">
    <property type="entry name" value="MIP_CS"/>
</dbReference>
<evidence type="ECO:0000313" key="13">
    <source>
        <dbReference type="Proteomes" id="UP001383192"/>
    </source>
</evidence>
<dbReference type="PRINTS" id="PR00783">
    <property type="entry name" value="MINTRINSICP"/>
</dbReference>
<dbReference type="CDD" id="cd00333">
    <property type="entry name" value="MIP"/>
    <property type="match status" value="1"/>
</dbReference>
<keyword evidence="4 9" id="KW-0812">Transmembrane</keyword>
<dbReference type="SUPFAM" id="SSF81338">
    <property type="entry name" value="Aquaporin-like"/>
    <property type="match status" value="1"/>
</dbReference>
<feature type="transmembrane region" description="Helical" evidence="11">
    <location>
        <begin position="296"/>
        <end position="321"/>
    </location>
</feature>
<evidence type="ECO:0000256" key="6">
    <source>
        <dbReference type="ARBA" id="ARBA00022989"/>
    </source>
</evidence>
<feature type="transmembrane region" description="Helical" evidence="11">
    <location>
        <begin position="215"/>
        <end position="232"/>
    </location>
</feature>
<evidence type="ECO:0000256" key="7">
    <source>
        <dbReference type="ARBA" id="ARBA00023136"/>
    </source>
</evidence>
<evidence type="ECO:0000256" key="10">
    <source>
        <dbReference type="SAM" id="MobiDB-lite"/>
    </source>
</evidence>
<gene>
    <name evidence="12" type="ORF">VNI00_010116</name>
</gene>